<dbReference type="AlphaFoldDB" id="A0A2I2G3W1"/>
<feature type="compositionally biased region" description="Low complexity" evidence="1">
    <location>
        <begin position="175"/>
        <end position="200"/>
    </location>
</feature>
<evidence type="ECO:0008006" key="4">
    <source>
        <dbReference type="Google" id="ProtNLM"/>
    </source>
</evidence>
<dbReference type="Proteomes" id="UP000234275">
    <property type="component" value="Unassembled WGS sequence"/>
</dbReference>
<dbReference type="InterPro" id="IPR007175">
    <property type="entry name" value="Rpr2/Snm1/Rpp21"/>
</dbReference>
<dbReference type="PANTHER" id="PTHR14742:SF3">
    <property type="entry name" value="RIBONUCLEASE MRP PROTEIN SUBUNIT SNM1"/>
    <property type="match status" value="1"/>
</dbReference>
<accession>A0A2I2G3W1</accession>
<sequence length="200" mass="21590">MPFSDHNPRLNFLKESASTLSTISPSTAAHLMMVHNHIFRDECKPLNQRQQETSCGACGSIRTPETTKTTRIQKKKSLKRASAAKGIDAHGATVYKCLRCHRRTVKPSRMEATRPPVPSRVNAATKSSLDSPQAASTGDSSSKQVTEAAEVAQPGKAADNASSKKRAKARKQGGLQALLASKQKSQASSSSLDLFDFLQQ</sequence>
<dbReference type="GO" id="GO:0005655">
    <property type="term" value="C:nucleolar ribonuclease P complex"/>
    <property type="evidence" value="ECO:0007669"/>
    <property type="project" value="TreeGrafter"/>
</dbReference>
<proteinExistence type="predicted"/>
<comment type="caution">
    <text evidence="2">The sequence shown here is derived from an EMBL/GenBank/DDBJ whole genome shotgun (WGS) entry which is preliminary data.</text>
</comment>
<feature type="region of interest" description="Disordered" evidence="1">
    <location>
        <begin position="106"/>
        <end position="200"/>
    </location>
</feature>
<evidence type="ECO:0000313" key="2">
    <source>
        <dbReference type="EMBL" id="PLB47543.1"/>
    </source>
</evidence>
<evidence type="ECO:0000313" key="3">
    <source>
        <dbReference type="Proteomes" id="UP000234275"/>
    </source>
</evidence>
<name>A0A2I2G3W1_9EURO</name>
<dbReference type="GeneID" id="36552053"/>
<keyword evidence="3" id="KW-1185">Reference proteome</keyword>
<evidence type="ECO:0000256" key="1">
    <source>
        <dbReference type="SAM" id="MobiDB-lite"/>
    </source>
</evidence>
<dbReference type="STRING" id="1392250.A0A2I2G3W1"/>
<dbReference type="Pfam" id="PF04032">
    <property type="entry name" value="Rpr2"/>
    <property type="match status" value="1"/>
</dbReference>
<gene>
    <name evidence="2" type="ORF">P170DRAFT_359399</name>
</gene>
<dbReference type="VEuPathDB" id="FungiDB:P170DRAFT_359399"/>
<feature type="compositionally biased region" description="Polar residues" evidence="1">
    <location>
        <begin position="122"/>
        <end position="145"/>
    </location>
</feature>
<reference evidence="2 3" key="1">
    <citation type="submission" date="2016-12" db="EMBL/GenBank/DDBJ databases">
        <title>The genomes of Aspergillus section Nigri reveals drivers in fungal speciation.</title>
        <authorList>
            <consortium name="DOE Joint Genome Institute"/>
            <person name="Vesth T.C."/>
            <person name="Nybo J."/>
            <person name="Theobald S."/>
            <person name="Brandl J."/>
            <person name="Frisvad J.C."/>
            <person name="Nielsen K.F."/>
            <person name="Lyhne E.K."/>
            <person name="Kogle M.E."/>
            <person name="Kuo A."/>
            <person name="Riley R."/>
            <person name="Clum A."/>
            <person name="Nolan M."/>
            <person name="Lipzen A."/>
            <person name="Salamov A."/>
            <person name="Henrissat B."/>
            <person name="Wiebenga A."/>
            <person name="De Vries R.P."/>
            <person name="Grigoriev I.V."/>
            <person name="Mortensen U.H."/>
            <person name="Andersen M.R."/>
            <person name="Baker S.E."/>
        </authorList>
    </citation>
    <scope>NUCLEOTIDE SEQUENCE [LARGE SCALE GENOMIC DNA]</scope>
    <source>
        <strain evidence="2 3">IBT 23096</strain>
    </source>
</reference>
<organism evidence="2 3">
    <name type="scientific">Aspergillus steynii IBT 23096</name>
    <dbReference type="NCBI Taxonomy" id="1392250"/>
    <lineage>
        <taxon>Eukaryota</taxon>
        <taxon>Fungi</taxon>
        <taxon>Dikarya</taxon>
        <taxon>Ascomycota</taxon>
        <taxon>Pezizomycotina</taxon>
        <taxon>Eurotiomycetes</taxon>
        <taxon>Eurotiomycetidae</taxon>
        <taxon>Eurotiales</taxon>
        <taxon>Aspergillaceae</taxon>
        <taxon>Aspergillus</taxon>
        <taxon>Aspergillus subgen. Circumdati</taxon>
    </lineage>
</organism>
<dbReference type="GO" id="GO:0008033">
    <property type="term" value="P:tRNA processing"/>
    <property type="evidence" value="ECO:0007669"/>
    <property type="project" value="TreeGrafter"/>
</dbReference>
<protein>
    <recommendedName>
        <fullName evidence="4">Cullin binding protein CanA</fullName>
    </recommendedName>
</protein>
<dbReference type="PANTHER" id="PTHR14742">
    <property type="entry name" value="RIBONUCLEASE P SUBUNIT P21"/>
    <property type="match status" value="1"/>
</dbReference>
<dbReference type="RefSeq" id="XP_024702845.1">
    <property type="nucleotide sequence ID" value="XM_024844353.1"/>
</dbReference>
<dbReference type="EMBL" id="MSFO01000005">
    <property type="protein sequence ID" value="PLB47543.1"/>
    <property type="molecule type" value="Genomic_DNA"/>
</dbReference>
<dbReference type="OrthoDB" id="438080at2759"/>